<feature type="compositionally biased region" description="Low complexity" evidence="1">
    <location>
        <begin position="97"/>
        <end position="118"/>
    </location>
</feature>
<sequence>MSYSASVTSGTSSSASMASGASSMSASSASSASRSLSSATSASDRSSTLGPTFTLRTSLFRTDASSRSSDYLSSATSGSASSASSYSSDPHTTADLSTSDPPSSSPSPTYSFSSSYPQLQPSSPSATATYSFPAYSTFTSSPSPTSTSFTSPSPVLAPWTSSSTQVATHSSVSLSLSTVLITTVVTSTFTSDGWVGTTQYTTTEVTGTLIPEQREAHGNIFEHSPGALAGLVVGVIAFVALLLAWGLLAYRRHRAQHLAAEATAAALANNTSRRSGPMLADEDDDDAPPPISPVSATNPFEPSTNPYESAATRSANPFDDSAGMVHVGAPASLMAGIGAGAGAGAAAGAPYTYNRLRGGSSGDVLAAPDGPGSMRPRSTTELADLALGRASHAGTGSNSGSRGNSGAFTDSAFGSRLSTTFQSGGGSAEGGNGGGTPTEEEAGMTGSGEGEGDALIARASDSDFFPPIPIVDTGVGPTPPRPARSPARSRRSSSGLEPAAWLSRRGPGEGVYATVPMSASSSVGHDVNLGGSPALGGAARLDSGDPFRDPPDDAGRTAWDGLVNPGNGCSSGSGSEELNHATAAGAGGGVAGVGISSGSSHGHGGYISGGSTHTHGHSGSLQGHGSAHGHEYASGGSAYGHGAGSSENGHTYAATAPVHEGRRSPGPSSLLPTQSAVPPPTAYRAPRADDDDDEYDEDGESTWGRKKTSRRKSFLGIGGGMRRPLPWKRASGRTSGSSATSNTEGTRSSYARGTTSGSASDSPAMNKRVSPVTSFYTPRAMGVDPLVAMPAGITAAPSMVASMPRHGFARPHSPTLPPGSLRQPPLAFLARPYANADNSDSSPSAEGQAGYGYGYDGGYGHGYGVPLPAWRVVADHMPSPAPTEGSSHNAPEGLLDPRLGQLGTVAMRSQGAISFRDEVDYSRPIGGLVNNRQHSQTTFRTVETHDDDDEDDDDDEGGEEDEDADIENNDGDADHESVDPDDSVV</sequence>
<feature type="compositionally biased region" description="Acidic residues" evidence="1">
    <location>
        <begin position="945"/>
        <end position="971"/>
    </location>
</feature>
<feature type="region of interest" description="Disordered" evidence="1">
    <location>
        <begin position="271"/>
        <end position="315"/>
    </location>
</feature>
<reference evidence="3 4" key="1">
    <citation type="submission" date="2017-04" db="EMBL/GenBank/DDBJ databases">
        <title>Genome Sequence of the Model Brown-Rot Fungus Postia placenta SB12.</title>
        <authorList>
            <consortium name="DOE Joint Genome Institute"/>
            <person name="Gaskell J."/>
            <person name="Kersten P."/>
            <person name="Larrondo L.F."/>
            <person name="Canessa P."/>
            <person name="Martinez D."/>
            <person name="Hibbett D."/>
            <person name="Schmoll M."/>
            <person name="Kubicek C.P."/>
            <person name="Martinez A.T."/>
            <person name="Yadav J."/>
            <person name="Master E."/>
            <person name="Magnuson J.K."/>
            <person name="James T."/>
            <person name="Yaver D."/>
            <person name="Berka R."/>
            <person name="Labutti K."/>
            <person name="Lipzen A."/>
            <person name="Aerts A."/>
            <person name="Barry K."/>
            <person name="Henrissat B."/>
            <person name="Blanchette R."/>
            <person name="Grigoriev I."/>
            <person name="Cullen D."/>
        </authorList>
    </citation>
    <scope>NUCLEOTIDE SEQUENCE [LARGE SCALE GENOMIC DNA]</scope>
    <source>
        <strain evidence="3 4">MAD-698-R-SB12</strain>
    </source>
</reference>
<feature type="region of interest" description="Disordered" evidence="1">
    <location>
        <begin position="915"/>
        <end position="985"/>
    </location>
</feature>
<feature type="compositionally biased region" description="Polar residues" evidence="1">
    <location>
        <begin position="930"/>
        <end position="941"/>
    </location>
</feature>
<dbReference type="STRING" id="670580.A0A1X6N4H4"/>
<accession>A0A1X6N4H4</accession>
<feature type="compositionally biased region" description="Polar residues" evidence="1">
    <location>
        <begin position="294"/>
        <end position="315"/>
    </location>
</feature>
<evidence type="ECO:0000313" key="3">
    <source>
        <dbReference type="EMBL" id="OSX63420.1"/>
    </source>
</evidence>
<feature type="region of interest" description="Disordered" evidence="1">
    <location>
        <begin position="875"/>
        <end position="902"/>
    </location>
</feature>
<feature type="compositionally biased region" description="Low complexity" evidence="1">
    <location>
        <begin position="396"/>
        <end position="406"/>
    </location>
</feature>
<feature type="compositionally biased region" description="Basic residues" evidence="1">
    <location>
        <begin position="704"/>
        <end position="713"/>
    </location>
</feature>
<name>A0A1X6N4H4_9APHY</name>
<feature type="region of interest" description="Disordered" evidence="1">
    <location>
        <begin position="524"/>
        <end position="576"/>
    </location>
</feature>
<keyword evidence="2" id="KW-1133">Transmembrane helix</keyword>
<feature type="compositionally biased region" description="Polar residues" evidence="1">
    <location>
        <begin position="666"/>
        <end position="676"/>
    </location>
</feature>
<feature type="transmembrane region" description="Helical" evidence="2">
    <location>
        <begin position="227"/>
        <end position="248"/>
    </location>
</feature>
<feature type="region of interest" description="Disordered" evidence="1">
    <location>
        <begin position="1"/>
        <end position="118"/>
    </location>
</feature>
<feature type="compositionally biased region" description="Polar residues" evidence="1">
    <location>
        <begin position="49"/>
        <end position="60"/>
    </location>
</feature>
<dbReference type="Proteomes" id="UP000194127">
    <property type="component" value="Unassembled WGS sequence"/>
</dbReference>
<dbReference type="GeneID" id="36329897"/>
<dbReference type="EMBL" id="KZ110595">
    <property type="protein sequence ID" value="OSX63420.1"/>
    <property type="molecule type" value="Genomic_DNA"/>
</dbReference>
<feature type="region of interest" description="Disordered" evidence="1">
    <location>
        <begin position="390"/>
        <end position="507"/>
    </location>
</feature>
<dbReference type="OrthoDB" id="3039272at2759"/>
<evidence type="ECO:0000256" key="2">
    <source>
        <dbReference type="SAM" id="Phobius"/>
    </source>
</evidence>
<feature type="region of interest" description="Disordered" evidence="1">
    <location>
        <begin position="602"/>
        <end position="769"/>
    </location>
</feature>
<keyword evidence="2" id="KW-0812">Transmembrane</keyword>
<proteinExistence type="predicted"/>
<dbReference type="AlphaFoldDB" id="A0A1X6N4H4"/>
<evidence type="ECO:0000256" key="1">
    <source>
        <dbReference type="SAM" id="MobiDB-lite"/>
    </source>
</evidence>
<evidence type="ECO:0000313" key="4">
    <source>
        <dbReference type="Proteomes" id="UP000194127"/>
    </source>
</evidence>
<keyword evidence="2" id="KW-0472">Membrane</keyword>
<feature type="compositionally biased region" description="Gly residues" evidence="1">
    <location>
        <begin position="423"/>
        <end position="436"/>
    </location>
</feature>
<feature type="compositionally biased region" description="Low complexity" evidence="1">
    <location>
        <begin position="609"/>
        <end position="625"/>
    </location>
</feature>
<protein>
    <submittedName>
        <fullName evidence="3">Uncharacterized protein</fullName>
    </submittedName>
</protein>
<keyword evidence="4" id="KW-1185">Reference proteome</keyword>
<gene>
    <name evidence="3" type="ORF">POSPLADRAFT_1138770</name>
</gene>
<feature type="compositionally biased region" description="Acidic residues" evidence="1">
    <location>
        <begin position="689"/>
        <end position="700"/>
    </location>
</feature>
<dbReference type="RefSeq" id="XP_024340214.1">
    <property type="nucleotide sequence ID" value="XM_024484948.1"/>
</dbReference>
<feature type="region of interest" description="Disordered" evidence="1">
    <location>
        <begin position="804"/>
        <end position="853"/>
    </location>
</feature>
<feature type="compositionally biased region" description="Low complexity" evidence="1">
    <location>
        <begin position="834"/>
        <end position="845"/>
    </location>
</feature>
<feature type="compositionally biased region" description="Basic and acidic residues" evidence="1">
    <location>
        <begin position="542"/>
        <end position="555"/>
    </location>
</feature>
<feature type="compositionally biased region" description="Low complexity" evidence="1">
    <location>
        <begin position="732"/>
        <end position="741"/>
    </location>
</feature>
<feature type="compositionally biased region" description="Low complexity" evidence="1">
    <location>
        <begin position="1"/>
        <end position="48"/>
    </location>
</feature>
<feature type="compositionally biased region" description="Low complexity" evidence="1">
    <location>
        <begin position="566"/>
        <end position="576"/>
    </location>
</feature>
<organism evidence="3 4">
    <name type="scientific">Postia placenta MAD-698-R-SB12</name>
    <dbReference type="NCBI Taxonomy" id="670580"/>
    <lineage>
        <taxon>Eukaryota</taxon>
        <taxon>Fungi</taxon>
        <taxon>Dikarya</taxon>
        <taxon>Basidiomycota</taxon>
        <taxon>Agaricomycotina</taxon>
        <taxon>Agaricomycetes</taxon>
        <taxon>Polyporales</taxon>
        <taxon>Adustoporiaceae</taxon>
        <taxon>Rhodonia</taxon>
    </lineage>
</organism>
<feature type="compositionally biased region" description="Low complexity" evidence="1">
    <location>
        <begin position="65"/>
        <end position="88"/>
    </location>
</feature>
<feature type="compositionally biased region" description="Polar residues" evidence="1">
    <location>
        <begin position="742"/>
        <end position="763"/>
    </location>
</feature>